<evidence type="ECO:0000256" key="2">
    <source>
        <dbReference type="ARBA" id="ARBA00012438"/>
    </source>
</evidence>
<dbReference type="PANTHER" id="PTHR24421">
    <property type="entry name" value="NITRATE/NITRITE SENSOR PROTEIN NARX-RELATED"/>
    <property type="match status" value="1"/>
</dbReference>
<dbReference type="InterPro" id="IPR011712">
    <property type="entry name" value="Sig_transdc_His_kin_sub3_dim/P"/>
</dbReference>
<dbReference type="InterPro" id="IPR003594">
    <property type="entry name" value="HATPase_dom"/>
</dbReference>
<keyword evidence="6" id="KW-0418">Kinase</keyword>
<dbReference type="EMBL" id="LPUR01000001">
    <property type="protein sequence ID" value="KXH84348.1"/>
    <property type="molecule type" value="Genomic_DNA"/>
</dbReference>
<accession>A0A135WHF3</accession>
<dbReference type="AlphaFoldDB" id="A0A135WHF3"/>
<keyword evidence="9" id="KW-0812">Transmembrane</keyword>
<keyword evidence="9" id="KW-1133">Transmembrane helix</keyword>
<dbReference type="PANTHER" id="PTHR24421:SF10">
    <property type="entry name" value="NITRATE_NITRITE SENSOR PROTEIN NARQ"/>
    <property type="match status" value="1"/>
</dbReference>
<feature type="domain" description="Histidine kinase" evidence="10">
    <location>
        <begin position="581"/>
        <end position="668"/>
    </location>
</feature>
<dbReference type="GO" id="GO:0005524">
    <property type="term" value="F:ATP binding"/>
    <property type="evidence" value="ECO:0007669"/>
    <property type="project" value="UniProtKB-KW"/>
</dbReference>
<dbReference type="Pfam" id="PF07730">
    <property type="entry name" value="HisKA_3"/>
    <property type="match status" value="1"/>
</dbReference>
<dbReference type="InterPro" id="IPR036890">
    <property type="entry name" value="HATPase_C_sf"/>
</dbReference>
<reference evidence="11 12" key="2">
    <citation type="journal article" date="2016" name="Genome Announc.">
        <title>Draft Genome Sequence of a Biocontrol Rhizobacterium, Chryseobacterium kwangjuense Strain KJ1R5, Isolated from Pepper (Capsicum annuum).</title>
        <authorList>
            <person name="Jeong J.J."/>
            <person name="Park H."/>
            <person name="Park B.H."/>
            <person name="Mannaa M."/>
            <person name="Sang M.K."/>
            <person name="Choi I.G."/>
            <person name="Kim K.D."/>
        </authorList>
    </citation>
    <scope>NUCLEOTIDE SEQUENCE [LARGE SCALE GENOMIC DNA]</scope>
    <source>
        <strain evidence="11 12">KJ1R5</strain>
    </source>
</reference>
<protein>
    <recommendedName>
        <fullName evidence="2">histidine kinase</fullName>
        <ecNumber evidence="2">2.7.13.3</ecNumber>
    </recommendedName>
</protein>
<evidence type="ECO:0000313" key="11">
    <source>
        <dbReference type="EMBL" id="KXH84348.1"/>
    </source>
</evidence>
<dbReference type="Gene3D" id="1.20.5.1930">
    <property type="match status" value="1"/>
</dbReference>
<evidence type="ECO:0000256" key="4">
    <source>
        <dbReference type="ARBA" id="ARBA00022679"/>
    </source>
</evidence>
<dbReference type="InterPro" id="IPR005467">
    <property type="entry name" value="His_kinase_dom"/>
</dbReference>
<keyword evidence="9" id="KW-0472">Membrane</keyword>
<evidence type="ECO:0000256" key="1">
    <source>
        <dbReference type="ARBA" id="ARBA00000085"/>
    </source>
</evidence>
<dbReference type="GO" id="GO:0016020">
    <property type="term" value="C:membrane"/>
    <property type="evidence" value="ECO:0007669"/>
    <property type="project" value="InterPro"/>
</dbReference>
<sequence>MKILINIDIKTKKPTMMIRILLIFFLLSFSLQAQQILPINEKPYLDSLQNTIQVTKNPVSKADAYLLLSDYWRSRDSLKSKSYLQNAKKLIGTNELMKGKYLFYEGQYFSTINPAKASRLFQNAIEILKPIQSKESYSYQSALWYNDAIANKEKGYPFLINSLTDKSLPLAQKSGDNAKVGHYYSQLATLLMYNSQLEKADMYNKKGIALLEKYAPGSSSLFFAYLSGNTIFLYLRKNPAADEMLKKAEAMIRGFPESVNHPIYYYTEATYYMGIGENEKASASIDKGIVLARRYRQLPLLQLLSIRKYELLKGQKKYIEARDFLSNILSEKEFPVEVNNKKALFAEMSGINELMGNQKDAFSWLKKYSSLNDSLHTENLKLEISRYESKFNTKEKERLIAEKQLEITKKNFYLWIFGIVIFILLLLTVFAIFYFTNKKILAEQREINLHQKLRETHQAEELKITKAILDGEERERERIAKDLHDGLGGLLAVLKINMSNWATHNTPDQAPGFNKMLGQVDTSIFELRRMARNLMPASLNNFGLEPAIRDLCDLYVRNDLNIDFLPVNITNEIPQNIQTNIYRIVQELLSNAVKHSEATRIILQCSQSGTDFYITIEDNGKGIDETSKSQGMGMNNLQNRVSYLKGKMEIISEKNEGTLINIQLSTNIK</sequence>
<dbReference type="GO" id="GO:0046983">
    <property type="term" value="F:protein dimerization activity"/>
    <property type="evidence" value="ECO:0007669"/>
    <property type="project" value="InterPro"/>
</dbReference>
<evidence type="ECO:0000256" key="8">
    <source>
        <dbReference type="ARBA" id="ARBA00023012"/>
    </source>
</evidence>
<dbReference type="PROSITE" id="PS50109">
    <property type="entry name" value="HIS_KIN"/>
    <property type="match status" value="1"/>
</dbReference>
<dbReference type="Proteomes" id="UP000070513">
    <property type="component" value="Unassembled WGS sequence"/>
</dbReference>
<dbReference type="InterPro" id="IPR050482">
    <property type="entry name" value="Sensor_HK_TwoCompSys"/>
</dbReference>
<evidence type="ECO:0000256" key="6">
    <source>
        <dbReference type="ARBA" id="ARBA00022777"/>
    </source>
</evidence>
<evidence type="ECO:0000256" key="3">
    <source>
        <dbReference type="ARBA" id="ARBA00022553"/>
    </source>
</evidence>
<dbReference type="SMART" id="SM00387">
    <property type="entry name" value="HATPase_c"/>
    <property type="match status" value="1"/>
</dbReference>
<dbReference type="Gene3D" id="3.30.565.10">
    <property type="entry name" value="Histidine kinase-like ATPase, C-terminal domain"/>
    <property type="match status" value="1"/>
</dbReference>
<organism evidence="11 12">
    <name type="scientific">Chryseobacterium kwangjuense</name>
    <dbReference type="NCBI Taxonomy" id="267125"/>
    <lineage>
        <taxon>Bacteria</taxon>
        <taxon>Pseudomonadati</taxon>
        <taxon>Bacteroidota</taxon>
        <taxon>Flavobacteriia</taxon>
        <taxon>Flavobacteriales</taxon>
        <taxon>Weeksellaceae</taxon>
        <taxon>Chryseobacterium group</taxon>
        <taxon>Chryseobacterium</taxon>
    </lineage>
</organism>
<evidence type="ECO:0000259" key="10">
    <source>
        <dbReference type="PROSITE" id="PS50109"/>
    </source>
</evidence>
<evidence type="ECO:0000256" key="7">
    <source>
        <dbReference type="ARBA" id="ARBA00022840"/>
    </source>
</evidence>
<keyword evidence="4" id="KW-0808">Transferase</keyword>
<keyword evidence="5" id="KW-0547">Nucleotide-binding</keyword>
<keyword evidence="3" id="KW-0597">Phosphoprotein</keyword>
<keyword evidence="8" id="KW-0902">Two-component regulatory system</keyword>
<evidence type="ECO:0000256" key="9">
    <source>
        <dbReference type="SAM" id="Phobius"/>
    </source>
</evidence>
<feature type="transmembrane region" description="Helical" evidence="9">
    <location>
        <begin position="412"/>
        <end position="435"/>
    </location>
</feature>
<dbReference type="SUPFAM" id="SSF55874">
    <property type="entry name" value="ATPase domain of HSP90 chaperone/DNA topoisomerase II/histidine kinase"/>
    <property type="match status" value="1"/>
</dbReference>
<keyword evidence="7" id="KW-0067">ATP-binding</keyword>
<proteinExistence type="predicted"/>
<name>A0A135WHF3_9FLAO</name>
<evidence type="ECO:0000256" key="5">
    <source>
        <dbReference type="ARBA" id="ARBA00022741"/>
    </source>
</evidence>
<comment type="catalytic activity">
    <reaction evidence="1">
        <text>ATP + protein L-histidine = ADP + protein N-phospho-L-histidine.</text>
        <dbReference type="EC" id="2.7.13.3"/>
    </reaction>
</comment>
<dbReference type="Pfam" id="PF02518">
    <property type="entry name" value="HATPase_c"/>
    <property type="match status" value="1"/>
</dbReference>
<comment type="caution">
    <text evidence="11">The sequence shown here is derived from an EMBL/GenBank/DDBJ whole genome shotgun (WGS) entry which is preliminary data.</text>
</comment>
<reference evidence="12" key="1">
    <citation type="submission" date="2015-12" db="EMBL/GenBank/DDBJ databases">
        <title>Genome sequence of a biocontrol rhizobacterium Chryseobacterium kwangjuense strain KJ1R5 isolated from pepper (Capsicum annuum L.).</title>
        <authorList>
            <person name="Jeong J.-J."/>
            <person name="Park H."/>
            <person name="Mannaa M."/>
            <person name="Sang M.K."/>
            <person name="Choi I.-G."/>
            <person name="Kim K.D."/>
        </authorList>
    </citation>
    <scope>NUCLEOTIDE SEQUENCE [LARGE SCALE GENOMIC DNA]</scope>
    <source>
        <strain evidence="12">KJ1R5</strain>
    </source>
</reference>
<dbReference type="CDD" id="cd16917">
    <property type="entry name" value="HATPase_UhpB-NarQ-NarX-like"/>
    <property type="match status" value="1"/>
</dbReference>
<dbReference type="EC" id="2.7.13.3" evidence="2"/>
<dbReference type="GO" id="GO:0000155">
    <property type="term" value="F:phosphorelay sensor kinase activity"/>
    <property type="evidence" value="ECO:0007669"/>
    <property type="project" value="InterPro"/>
</dbReference>
<gene>
    <name evidence="11" type="ORF">AU378_00890</name>
</gene>
<evidence type="ECO:0000313" key="12">
    <source>
        <dbReference type="Proteomes" id="UP000070513"/>
    </source>
</evidence>